<dbReference type="Proteomes" id="UP000095284">
    <property type="component" value="Unplaced"/>
</dbReference>
<protein>
    <submittedName>
        <fullName evidence="2">(pine wood nematode) hypothetical protein</fullName>
    </submittedName>
</protein>
<feature type="transmembrane region" description="Helical" evidence="1">
    <location>
        <begin position="25"/>
        <end position="49"/>
    </location>
</feature>
<dbReference type="EMBL" id="CAJFDI010000001">
    <property type="protein sequence ID" value="CAD5210981.1"/>
    <property type="molecule type" value="Genomic_DNA"/>
</dbReference>
<proteinExistence type="predicted"/>
<evidence type="ECO:0000256" key="1">
    <source>
        <dbReference type="SAM" id="Phobius"/>
    </source>
</evidence>
<keyword evidence="1" id="KW-1133">Transmembrane helix</keyword>
<keyword evidence="1" id="KW-0812">Transmembrane</keyword>
<dbReference type="OrthoDB" id="5785376at2759"/>
<keyword evidence="4" id="KW-1185">Reference proteome</keyword>
<sequence>MAKAKKIVDLDKLAFKSSRKKNCRLIIKINSLITVIWALINIGIIYFIVDRMDEIERFTEEAHLLRGSGILAFQQCKFQHDYFSTPFDMTRCSDQCGSKAIAWRTRNLAQPFTKYVVEEKDIEKGLHHMCLDYLDHVYCHDDHRECQRPRREFKECAGLTGTGVEGQISYGYPVYAPAINDADMQHLRGKTLLANELIVKCPICRIQSDWFKVDGTYGYYKHRPQLRCIAKLATVAIGWPRFAEFCDNTVKAIKPFDDCVHFSNQVDIIAN</sequence>
<evidence type="ECO:0000313" key="5">
    <source>
        <dbReference type="WBParaSite" id="BXY_1136700.1"/>
    </source>
</evidence>
<reference evidence="2" key="2">
    <citation type="submission" date="2020-09" db="EMBL/GenBank/DDBJ databases">
        <authorList>
            <person name="Kikuchi T."/>
        </authorList>
    </citation>
    <scope>NUCLEOTIDE SEQUENCE</scope>
    <source>
        <strain evidence="2">Ka4C1</strain>
    </source>
</reference>
<dbReference type="EMBL" id="CAJFCV020000001">
    <property type="protein sequence ID" value="CAG9087401.1"/>
    <property type="molecule type" value="Genomic_DNA"/>
</dbReference>
<gene>
    <name evidence="2" type="ORF">BXYJ_LOCUS2200</name>
</gene>
<keyword evidence="1" id="KW-0472">Membrane</keyword>
<organism evidence="3 5">
    <name type="scientific">Bursaphelenchus xylophilus</name>
    <name type="common">Pinewood nematode worm</name>
    <name type="synonym">Aphelenchoides xylophilus</name>
    <dbReference type="NCBI Taxonomy" id="6326"/>
    <lineage>
        <taxon>Eukaryota</taxon>
        <taxon>Metazoa</taxon>
        <taxon>Ecdysozoa</taxon>
        <taxon>Nematoda</taxon>
        <taxon>Chromadorea</taxon>
        <taxon>Rhabditida</taxon>
        <taxon>Tylenchina</taxon>
        <taxon>Tylenchomorpha</taxon>
        <taxon>Aphelenchoidea</taxon>
        <taxon>Aphelenchoididae</taxon>
        <taxon>Bursaphelenchus</taxon>
    </lineage>
</organism>
<dbReference type="Proteomes" id="UP000582659">
    <property type="component" value="Unassembled WGS sequence"/>
</dbReference>
<reference evidence="5" key="1">
    <citation type="submission" date="2016-11" db="UniProtKB">
        <authorList>
            <consortium name="WormBaseParasite"/>
        </authorList>
    </citation>
    <scope>IDENTIFICATION</scope>
</reference>
<evidence type="ECO:0000313" key="4">
    <source>
        <dbReference type="Proteomes" id="UP000659654"/>
    </source>
</evidence>
<evidence type="ECO:0000313" key="2">
    <source>
        <dbReference type="EMBL" id="CAD5210981.1"/>
    </source>
</evidence>
<name>A0A1I7SEA8_BURXY</name>
<dbReference type="AlphaFoldDB" id="A0A1I7SEA8"/>
<dbReference type="Proteomes" id="UP000659654">
    <property type="component" value="Unassembled WGS sequence"/>
</dbReference>
<evidence type="ECO:0000313" key="3">
    <source>
        <dbReference type="Proteomes" id="UP000095284"/>
    </source>
</evidence>
<dbReference type="WBParaSite" id="BXY_1136700.1">
    <property type="protein sequence ID" value="BXY_1136700.1"/>
    <property type="gene ID" value="BXY_1136700"/>
</dbReference>
<accession>A0A1I7SEA8</accession>
<dbReference type="eggNOG" id="ENOG502T038">
    <property type="taxonomic scope" value="Eukaryota"/>
</dbReference>